<dbReference type="Proteomes" id="UP001501585">
    <property type="component" value="Unassembled WGS sequence"/>
</dbReference>
<dbReference type="InterPro" id="IPR013520">
    <property type="entry name" value="Ribonucl_H"/>
</dbReference>
<dbReference type="RefSeq" id="WP_344106326.1">
    <property type="nucleotide sequence ID" value="NZ_BAAAPC010000005.1"/>
</dbReference>
<dbReference type="PANTHER" id="PTHR30231">
    <property type="entry name" value="DNA POLYMERASE III SUBUNIT EPSILON"/>
    <property type="match status" value="1"/>
</dbReference>
<dbReference type="SUPFAM" id="SSF52113">
    <property type="entry name" value="BRCT domain"/>
    <property type="match status" value="1"/>
</dbReference>
<keyword evidence="1" id="KW-0540">Nuclease</keyword>
<comment type="caution">
    <text evidence="5">The sequence shown here is derived from an EMBL/GenBank/DDBJ whole genome shotgun (WGS) entry which is preliminary data.</text>
</comment>
<evidence type="ECO:0000256" key="3">
    <source>
        <dbReference type="ARBA" id="ARBA00022839"/>
    </source>
</evidence>
<organism evidence="5 6">
    <name type="scientific">Nocardiopsis rhodophaea</name>
    <dbReference type="NCBI Taxonomy" id="280238"/>
    <lineage>
        <taxon>Bacteria</taxon>
        <taxon>Bacillati</taxon>
        <taxon>Actinomycetota</taxon>
        <taxon>Actinomycetes</taxon>
        <taxon>Streptosporangiales</taxon>
        <taxon>Nocardiopsidaceae</taxon>
        <taxon>Nocardiopsis</taxon>
    </lineage>
</organism>
<evidence type="ECO:0000313" key="5">
    <source>
        <dbReference type="EMBL" id="GAA1989873.1"/>
    </source>
</evidence>
<evidence type="ECO:0000256" key="2">
    <source>
        <dbReference type="ARBA" id="ARBA00022801"/>
    </source>
</evidence>
<dbReference type="InterPro" id="IPR036420">
    <property type="entry name" value="BRCT_dom_sf"/>
</dbReference>
<dbReference type="PANTHER" id="PTHR30231:SF4">
    <property type="entry name" value="PROTEIN NEN2"/>
    <property type="match status" value="1"/>
</dbReference>
<dbReference type="EMBL" id="BAAAPC010000005">
    <property type="protein sequence ID" value="GAA1989873.1"/>
    <property type="molecule type" value="Genomic_DNA"/>
</dbReference>
<protein>
    <recommendedName>
        <fullName evidence="4">Exonuclease domain-containing protein</fullName>
    </recommendedName>
</protein>
<feature type="domain" description="Exonuclease" evidence="4">
    <location>
        <begin position="3"/>
        <end position="171"/>
    </location>
</feature>
<dbReference type="SUPFAM" id="SSF158682">
    <property type="entry name" value="TerB-like"/>
    <property type="match status" value="1"/>
</dbReference>
<dbReference type="InterPro" id="IPR012337">
    <property type="entry name" value="RNaseH-like_sf"/>
</dbReference>
<dbReference type="CDD" id="cd06127">
    <property type="entry name" value="DEDDh"/>
    <property type="match status" value="1"/>
</dbReference>
<gene>
    <name evidence="5" type="ORF">GCM10009799_14590</name>
</gene>
<dbReference type="InterPro" id="IPR036397">
    <property type="entry name" value="RNaseH_sf"/>
</dbReference>
<keyword evidence="3" id="KW-0269">Exonuclease</keyword>
<dbReference type="Pfam" id="PF00929">
    <property type="entry name" value="RNase_T"/>
    <property type="match status" value="1"/>
</dbReference>
<evidence type="ECO:0000259" key="4">
    <source>
        <dbReference type="SMART" id="SM00479"/>
    </source>
</evidence>
<evidence type="ECO:0000256" key="1">
    <source>
        <dbReference type="ARBA" id="ARBA00022722"/>
    </source>
</evidence>
<proteinExistence type="predicted"/>
<name>A0ABN2SP12_9ACTN</name>
<dbReference type="SUPFAM" id="SSF53098">
    <property type="entry name" value="Ribonuclease H-like"/>
    <property type="match status" value="1"/>
</dbReference>
<dbReference type="Gene3D" id="3.40.50.10190">
    <property type="entry name" value="BRCT domain"/>
    <property type="match status" value="1"/>
</dbReference>
<dbReference type="InterPro" id="IPR029024">
    <property type="entry name" value="TerB-like"/>
</dbReference>
<dbReference type="Gene3D" id="3.30.420.10">
    <property type="entry name" value="Ribonuclease H-like superfamily/Ribonuclease H"/>
    <property type="match status" value="1"/>
</dbReference>
<reference evidence="5 6" key="1">
    <citation type="journal article" date="2019" name="Int. J. Syst. Evol. Microbiol.">
        <title>The Global Catalogue of Microorganisms (GCM) 10K type strain sequencing project: providing services to taxonomists for standard genome sequencing and annotation.</title>
        <authorList>
            <consortium name="The Broad Institute Genomics Platform"/>
            <consortium name="The Broad Institute Genome Sequencing Center for Infectious Disease"/>
            <person name="Wu L."/>
            <person name="Ma J."/>
        </authorList>
    </citation>
    <scope>NUCLEOTIDE SEQUENCE [LARGE SCALE GENOMIC DNA]</scope>
    <source>
        <strain evidence="5 6">JCM 15313</strain>
    </source>
</reference>
<keyword evidence="6" id="KW-1185">Reference proteome</keyword>
<sequence>MTGYAVVDVETTGITPASHHRVVEIAVVHVDESGSAGTEWTTLLNPRRDLGAGHIHRIRARDVRNAPQFDQVAGELADLLCNRVVVAHNLAFDMRFLAAEYARMGVEIPVSASAGLCTMTLAGRYLPGAGRRSLARCCHSAGIDLTEAHSALGDARAAAGLLRHYLDLAPNPRPWTDLLRSCAELEWPPVPRSAFTPVTRSAADEVEKHFLKRIIDKLPDDTTPDSVDPYLAVLDRALLDRHLSATEADELVDTARYLGLSRSTVAAAHRRYLAALTDAAWEDGVVTDAETADLQSVAALLGLPEGSVHEELRRAEAARKTDSAGSSGAFAAPGFSLEPGDQVVFTGASRRSREDWHALAAGAGLAPKNGVTKQTRVLVAADPDSLSSKARKARDRGVPVITEEAFERLVKAMR</sequence>
<accession>A0ABN2SP12</accession>
<evidence type="ECO:0000313" key="6">
    <source>
        <dbReference type="Proteomes" id="UP001501585"/>
    </source>
</evidence>
<dbReference type="SMART" id="SM00479">
    <property type="entry name" value="EXOIII"/>
    <property type="match status" value="1"/>
</dbReference>
<keyword evidence="2" id="KW-0378">Hydrolase</keyword>